<accession>A0A2S6I5Y1</accession>
<keyword evidence="6" id="KW-1185">Reference proteome</keyword>
<comment type="cofactor">
    <cofactor evidence="1 3">
        <name>heme</name>
        <dbReference type="ChEBI" id="CHEBI:30413"/>
    </cofactor>
</comment>
<dbReference type="PROSITE" id="PS00086">
    <property type="entry name" value="CYTOCHROME_P450"/>
    <property type="match status" value="1"/>
</dbReference>
<evidence type="ECO:0000256" key="3">
    <source>
        <dbReference type="PIRSR" id="PIRSR602401-1"/>
    </source>
</evidence>
<dbReference type="Pfam" id="PF00067">
    <property type="entry name" value="p450"/>
    <property type="match status" value="1"/>
</dbReference>
<reference evidence="5 6" key="1">
    <citation type="submission" date="2018-02" db="EMBL/GenBank/DDBJ databases">
        <title>Genomic Encyclopedia of Archaeal and Bacterial Type Strains, Phase II (KMG-II): from individual species to whole genera.</title>
        <authorList>
            <person name="Goeker M."/>
        </authorList>
    </citation>
    <scope>NUCLEOTIDE SEQUENCE [LARGE SCALE GENOMIC DNA]</scope>
    <source>
        <strain evidence="5 6">DSM 29526</strain>
    </source>
</reference>
<dbReference type="GO" id="GO:0016705">
    <property type="term" value="F:oxidoreductase activity, acting on paired donors, with incorporation or reduction of molecular oxygen"/>
    <property type="evidence" value="ECO:0007669"/>
    <property type="project" value="InterPro"/>
</dbReference>
<name>A0A2S6I5Y1_9BACT</name>
<dbReference type="InterPro" id="IPR001128">
    <property type="entry name" value="Cyt_P450"/>
</dbReference>
<comment type="caution">
    <text evidence="5">The sequence shown here is derived from an EMBL/GenBank/DDBJ whole genome shotgun (WGS) entry which is preliminary data.</text>
</comment>
<keyword evidence="3 4" id="KW-0349">Heme</keyword>
<organism evidence="5 6">
    <name type="scientific">Neolewinella xylanilytica</name>
    <dbReference type="NCBI Taxonomy" id="1514080"/>
    <lineage>
        <taxon>Bacteria</taxon>
        <taxon>Pseudomonadati</taxon>
        <taxon>Bacteroidota</taxon>
        <taxon>Saprospiria</taxon>
        <taxon>Saprospirales</taxon>
        <taxon>Lewinellaceae</taxon>
        <taxon>Neolewinella</taxon>
    </lineage>
</organism>
<keyword evidence="4" id="KW-0503">Monooxygenase</keyword>
<dbReference type="SUPFAM" id="SSF48264">
    <property type="entry name" value="Cytochrome P450"/>
    <property type="match status" value="1"/>
</dbReference>
<dbReference type="PRINTS" id="PR00385">
    <property type="entry name" value="P450"/>
</dbReference>
<dbReference type="InterPro" id="IPR002401">
    <property type="entry name" value="Cyt_P450_E_grp-I"/>
</dbReference>
<dbReference type="GO" id="GO:0005506">
    <property type="term" value="F:iron ion binding"/>
    <property type="evidence" value="ECO:0007669"/>
    <property type="project" value="InterPro"/>
</dbReference>
<gene>
    <name evidence="5" type="ORF">CLV84_3470</name>
</gene>
<feature type="binding site" description="axial binding residue" evidence="3">
    <location>
        <position position="395"/>
    </location>
    <ligand>
        <name>heme</name>
        <dbReference type="ChEBI" id="CHEBI:30413"/>
    </ligand>
    <ligandPart>
        <name>Fe</name>
        <dbReference type="ChEBI" id="CHEBI:18248"/>
    </ligandPart>
</feature>
<evidence type="ECO:0000256" key="4">
    <source>
        <dbReference type="RuleBase" id="RU000461"/>
    </source>
</evidence>
<dbReference type="RefSeq" id="WP_104420966.1">
    <property type="nucleotide sequence ID" value="NZ_PTJC01000006.1"/>
</dbReference>
<evidence type="ECO:0000313" key="6">
    <source>
        <dbReference type="Proteomes" id="UP000237662"/>
    </source>
</evidence>
<dbReference type="AlphaFoldDB" id="A0A2S6I5Y1"/>
<dbReference type="EMBL" id="PTJC01000006">
    <property type="protein sequence ID" value="PPK86539.1"/>
    <property type="molecule type" value="Genomic_DNA"/>
</dbReference>
<dbReference type="GO" id="GO:0004497">
    <property type="term" value="F:monooxygenase activity"/>
    <property type="evidence" value="ECO:0007669"/>
    <property type="project" value="UniProtKB-KW"/>
</dbReference>
<dbReference type="PRINTS" id="PR00463">
    <property type="entry name" value="EP450I"/>
</dbReference>
<dbReference type="InterPro" id="IPR017972">
    <property type="entry name" value="Cyt_P450_CS"/>
</dbReference>
<dbReference type="Gene3D" id="1.10.630.10">
    <property type="entry name" value="Cytochrome P450"/>
    <property type="match status" value="1"/>
</dbReference>
<proteinExistence type="inferred from homology"/>
<dbReference type="InterPro" id="IPR036396">
    <property type="entry name" value="Cyt_P450_sf"/>
</dbReference>
<dbReference type="PANTHER" id="PTHR24305">
    <property type="entry name" value="CYTOCHROME P450"/>
    <property type="match status" value="1"/>
</dbReference>
<evidence type="ECO:0000256" key="1">
    <source>
        <dbReference type="ARBA" id="ARBA00001971"/>
    </source>
</evidence>
<evidence type="ECO:0000256" key="2">
    <source>
        <dbReference type="ARBA" id="ARBA00010617"/>
    </source>
</evidence>
<keyword evidence="3 4" id="KW-0408">Iron</keyword>
<evidence type="ECO:0000313" key="5">
    <source>
        <dbReference type="EMBL" id="PPK86539.1"/>
    </source>
</evidence>
<protein>
    <submittedName>
        <fullName evidence="5">Cytochrome P450</fullName>
    </submittedName>
</protein>
<dbReference type="Proteomes" id="UP000237662">
    <property type="component" value="Unassembled WGS sequence"/>
</dbReference>
<sequence>MSPDTSPPRIPRLTVLRNLLRLARHPIPTFQRFIGRYGDNFILSVDKSRTTHFTVSPDVVQHVMQRNHRNYEKSEVQTHEMARYLGYGLLTNSGADWLRQRRLIQPGFHRQRMEKLSAEMQRVIAAECEQAARNKTTDLFSFTRNTAYRIIVSAIFTDDFGDAETATFQSILDRLQAYIINPIRLPFLRKPLRWLGIEERHLALAETSRTMLLRHIRHRRAQTGKTYDDLLQMLLDARYEDTGEGMTDEQLVDEVLILFAAGYETSANALAWTVWLLLKHPAELAKVQKELVQLGSPADYGNVARLPYLTQVIRESLRLYPPAWITDRIARGEDEVQGLTIPAGTTVGIFIYGIHRSPHLYADPDAFRPDRMQEDLIKARHPFAYLPFGGGPRLCIGHHFALLEMQLFLAHLLGFFRVSAAGSLPALRPVPYITLHQDQPVVVQVTRS</sequence>
<dbReference type="PANTHER" id="PTHR24305:SF166">
    <property type="entry name" value="CYTOCHROME P450 12A4, MITOCHONDRIAL-RELATED"/>
    <property type="match status" value="1"/>
</dbReference>
<dbReference type="InterPro" id="IPR050121">
    <property type="entry name" value="Cytochrome_P450_monoxygenase"/>
</dbReference>
<keyword evidence="4" id="KW-0560">Oxidoreductase</keyword>
<keyword evidence="3 4" id="KW-0479">Metal-binding</keyword>
<dbReference type="GO" id="GO:0020037">
    <property type="term" value="F:heme binding"/>
    <property type="evidence" value="ECO:0007669"/>
    <property type="project" value="InterPro"/>
</dbReference>
<comment type="similarity">
    <text evidence="2 4">Belongs to the cytochrome P450 family.</text>
</comment>
<dbReference type="OrthoDB" id="9764248at2"/>